<comment type="catalytic activity">
    <reaction evidence="12">
        <text>adenosine + ATP = AMP + ADP + H(+)</text>
        <dbReference type="Rhea" id="RHEA:20824"/>
        <dbReference type="ChEBI" id="CHEBI:15378"/>
        <dbReference type="ChEBI" id="CHEBI:16335"/>
        <dbReference type="ChEBI" id="CHEBI:30616"/>
        <dbReference type="ChEBI" id="CHEBI:456215"/>
        <dbReference type="ChEBI" id="CHEBI:456216"/>
        <dbReference type="EC" id="2.7.1.20"/>
    </reaction>
</comment>
<evidence type="ECO:0000256" key="4">
    <source>
        <dbReference type="ARBA" id="ARBA00012119"/>
    </source>
</evidence>
<sequence length="323" mass="34087">MKVAFAVLGDSFVDVVAGTLAPDQLPKWGGDIDCSLPIQLQPGGSALNTATHIGKLAIGNPCHEFCITLHTVVGTDAFAPVLKSHLDSHGVALSSPMIDGVPTGVCIVLSGTQDRSFITHYGAARKFNVEHIDEEKVLAADHLHIGGFYSCSNLQGNLKPLLEKAHAKGITISLDTNYDSSEAWSGLQELLPLLDVFLPNEVEAMKISRTDSVDAAMAYFTQHVPGLTVIKIGEGGARAHCAKTNTTWMQGSFQTQVVDVTGAGDSFNAGFLSMWKATNGDVQEALKWGCATASKCVSALGACSLQSTYDDVNAVILQGTLNA</sequence>
<dbReference type="InterPro" id="IPR002173">
    <property type="entry name" value="Carboh/pur_kinase_PfkB_CS"/>
</dbReference>
<evidence type="ECO:0000313" key="14">
    <source>
        <dbReference type="EnsemblProtists" id="PYU1_T010140"/>
    </source>
</evidence>
<keyword evidence="6 12" id="KW-0660">Purine salvage</keyword>
<dbReference type="EMBL" id="GL376623">
    <property type="status" value="NOT_ANNOTATED_CDS"/>
    <property type="molecule type" value="Genomic_DNA"/>
</dbReference>
<dbReference type="GO" id="GO:0044209">
    <property type="term" value="P:AMP salvage"/>
    <property type="evidence" value="ECO:0007669"/>
    <property type="project" value="UniProtKB-UniRule"/>
</dbReference>
<comment type="function">
    <text evidence="12">ATP dependent phosphorylation of adenosine and other related nucleoside analogs to monophosphate derivatives.</text>
</comment>
<evidence type="ECO:0000256" key="3">
    <source>
        <dbReference type="ARBA" id="ARBA00010688"/>
    </source>
</evidence>
<keyword evidence="8 11" id="KW-0418">Kinase</keyword>
<dbReference type="GO" id="GO:0005524">
    <property type="term" value="F:ATP binding"/>
    <property type="evidence" value="ECO:0007669"/>
    <property type="project" value="UniProtKB-UniRule"/>
</dbReference>
<comment type="cofactor">
    <cofactor evidence="1 12">
        <name>Mg(2+)</name>
        <dbReference type="ChEBI" id="CHEBI:18420"/>
    </cofactor>
</comment>
<dbReference type="PROSITE" id="PS00584">
    <property type="entry name" value="PFKB_KINASES_2"/>
    <property type="match status" value="1"/>
</dbReference>
<dbReference type="InterPro" id="IPR011611">
    <property type="entry name" value="PfkB_dom"/>
</dbReference>
<keyword evidence="5 11" id="KW-0808">Transferase</keyword>
<dbReference type="GO" id="GO:0006166">
    <property type="term" value="P:purine ribonucleoside salvage"/>
    <property type="evidence" value="ECO:0007669"/>
    <property type="project" value="UniProtKB-KW"/>
</dbReference>
<reference evidence="14" key="3">
    <citation type="submission" date="2015-02" db="UniProtKB">
        <authorList>
            <consortium name="EnsemblProtists"/>
        </authorList>
    </citation>
    <scope>IDENTIFICATION</scope>
    <source>
        <strain evidence="14">DAOM BR144</strain>
    </source>
</reference>
<keyword evidence="9 12" id="KW-0067">ATP-binding</keyword>
<keyword evidence="7 12" id="KW-0547">Nucleotide-binding</keyword>
<dbReference type="OMA" id="CAMVARD"/>
<evidence type="ECO:0000256" key="10">
    <source>
        <dbReference type="PIRSR" id="PIRSR601805-1"/>
    </source>
</evidence>
<dbReference type="GO" id="GO:0005634">
    <property type="term" value="C:nucleus"/>
    <property type="evidence" value="ECO:0007669"/>
    <property type="project" value="TreeGrafter"/>
</dbReference>
<dbReference type="PANTHER" id="PTHR45769">
    <property type="entry name" value="ADENOSINE KINASE"/>
    <property type="match status" value="1"/>
</dbReference>
<accession>K3WYU1</accession>
<dbReference type="InterPro" id="IPR029056">
    <property type="entry name" value="Ribokinase-like"/>
</dbReference>
<organism evidence="14 15">
    <name type="scientific">Globisporangium ultimum (strain ATCC 200006 / CBS 805.95 / DAOM BR144)</name>
    <name type="common">Pythium ultimum</name>
    <dbReference type="NCBI Taxonomy" id="431595"/>
    <lineage>
        <taxon>Eukaryota</taxon>
        <taxon>Sar</taxon>
        <taxon>Stramenopiles</taxon>
        <taxon>Oomycota</taxon>
        <taxon>Peronosporomycetes</taxon>
        <taxon>Pythiales</taxon>
        <taxon>Pythiaceae</taxon>
        <taxon>Globisporangium</taxon>
    </lineage>
</organism>
<dbReference type="InterPro" id="IPR002139">
    <property type="entry name" value="Ribo/fructo_kinase"/>
</dbReference>
<evidence type="ECO:0000256" key="7">
    <source>
        <dbReference type="ARBA" id="ARBA00022741"/>
    </source>
</evidence>
<dbReference type="InterPro" id="IPR001805">
    <property type="entry name" value="Adenokinase"/>
</dbReference>
<evidence type="ECO:0000256" key="9">
    <source>
        <dbReference type="ARBA" id="ARBA00022840"/>
    </source>
</evidence>
<dbReference type="Proteomes" id="UP000019132">
    <property type="component" value="Unassembled WGS sequence"/>
</dbReference>
<evidence type="ECO:0000256" key="8">
    <source>
        <dbReference type="ARBA" id="ARBA00022777"/>
    </source>
</evidence>
<dbReference type="EC" id="2.7.1.20" evidence="4 12"/>
<dbReference type="Gene3D" id="3.40.1190.20">
    <property type="match status" value="1"/>
</dbReference>
<evidence type="ECO:0000256" key="11">
    <source>
        <dbReference type="RuleBase" id="RU003704"/>
    </source>
</evidence>
<evidence type="ECO:0000256" key="2">
    <source>
        <dbReference type="ARBA" id="ARBA00004801"/>
    </source>
</evidence>
<proteinExistence type="inferred from homology"/>
<dbReference type="HOGENOM" id="CLU_027634_6_0_1"/>
<evidence type="ECO:0000313" key="15">
    <source>
        <dbReference type="Proteomes" id="UP000019132"/>
    </source>
</evidence>
<dbReference type="EnsemblProtists" id="PYU1_T010140">
    <property type="protein sequence ID" value="PYU1_T010140"/>
    <property type="gene ID" value="PYU1_G010120"/>
</dbReference>
<keyword evidence="15" id="KW-1185">Reference proteome</keyword>
<reference evidence="15" key="2">
    <citation type="submission" date="2010-04" db="EMBL/GenBank/DDBJ databases">
        <authorList>
            <person name="Buell R."/>
            <person name="Hamilton J."/>
            <person name="Hostetler J."/>
        </authorList>
    </citation>
    <scope>NUCLEOTIDE SEQUENCE [LARGE SCALE GENOMIC DNA]</scope>
    <source>
        <strain evidence="15">DAOM:BR144</strain>
    </source>
</reference>
<dbReference type="VEuPathDB" id="FungiDB:PYU1_G010120"/>
<evidence type="ECO:0000259" key="13">
    <source>
        <dbReference type="Pfam" id="PF00294"/>
    </source>
</evidence>
<evidence type="ECO:0000256" key="6">
    <source>
        <dbReference type="ARBA" id="ARBA00022726"/>
    </source>
</evidence>
<dbReference type="UniPathway" id="UPA00588">
    <property type="reaction ID" value="UER00659"/>
</dbReference>
<feature type="domain" description="Carbohydrate kinase PfkB" evidence="13">
    <location>
        <begin position="39"/>
        <end position="304"/>
    </location>
</feature>
<dbReference type="GO" id="GO:0006144">
    <property type="term" value="P:purine nucleobase metabolic process"/>
    <property type="evidence" value="ECO:0007669"/>
    <property type="project" value="TreeGrafter"/>
</dbReference>
<keyword evidence="12" id="KW-0460">Magnesium</keyword>
<dbReference type="GO" id="GO:0004001">
    <property type="term" value="F:adenosine kinase activity"/>
    <property type="evidence" value="ECO:0007669"/>
    <property type="project" value="UniProtKB-UniRule"/>
</dbReference>
<dbReference type="eggNOG" id="KOG2854">
    <property type="taxonomic scope" value="Eukaryota"/>
</dbReference>
<comment type="pathway">
    <text evidence="2 12">Purine metabolism; AMP biosynthesis via salvage pathway; AMP from adenosine: step 1/1.</text>
</comment>
<reference evidence="15" key="1">
    <citation type="journal article" date="2010" name="Genome Biol.">
        <title>Genome sequence of the necrotrophic plant pathogen Pythium ultimum reveals original pathogenicity mechanisms and effector repertoire.</title>
        <authorList>
            <person name="Levesque C.A."/>
            <person name="Brouwer H."/>
            <person name="Cano L."/>
            <person name="Hamilton J.P."/>
            <person name="Holt C."/>
            <person name="Huitema E."/>
            <person name="Raffaele S."/>
            <person name="Robideau G.P."/>
            <person name="Thines M."/>
            <person name="Win J."/>
            <person name="Zerillo M.M."/>
            <person name="Beakes G.W."/>
            <person name="Boore J.L."/>
            <person name="Busam D."/>
            <person name="Dumas B."/>
            <person name="Ferriera S."/>
            <person name="Fuerstenberg S.I."/>
            <person name="Gachon C.M."/>
            <person name="Gaulin E."/>
            <person name="Govers F."/>
            <person name="Grenville-Briggs L."/>
            <person name="Horner N."/>
            <person name="Hostetler J."/>
            <person name="Jiang R.H."/>
            <person name="Johnson J."/>
            <person name="Krajaejun T."/>
            <person name="Lin H."/>
            <person name="Meijer H.J."/>
            <person name="Moore B."/>
            <person name="Morris P."/>
            <person name="Phuntmart V."/>
            <person name="Puiu D."/>
            <person name="Shetty J."/>
            <person name="Stajich J.E."/>
            <person name="Tripathy S."/>
            <person name="Wawra S."/>
            <person name="van West P."/>
            <person name="Whitty B.R."/>
            <person name="Coutinho P.M."/>
            <person name="Henrissat B."/>
            <person name="Martin F."/>
            <person name="Thomas P.D."/>
            <person name="Tyler B.M."/>
            <person name="De Vries R.P."/>
            <person name="Kamoun S."/>
            <person name="Yandell M."/>
            <person name="Tisserat N."/>
            <person name="Buell C.R."/>
        </authorList>
    </citation>
    <scope>NUCLEOTIDE SEQUENCE</scope>
    <source>
        <strain evidence="15">DAOM:BR144</strain>
    </source>
</reference>
<dbReference type="InParanoid" id="K3WYU1"/>
<feature type="active site" description="Proton acceptor" evidence="10">
    <location>
        <position position="265"/>
    </location>
</feature>
<evidence type="ECO:0000256" key="1">
    <source>
        <dbReference type="ARBA" id="ARBA00001946"/>
    </source>
</evidence>
<dbReference type="Pfam" id="PF00294">
    <property type="entry name" value="PfkB"/>
    <property type="match status" value="1"/>
</dbReference>
<dbReference type="SUPFAM" id="SSF53613">
    <property type="entry name" value="Ribokinase-like"/>
    <property type="match status" value="1"/>
</dbReference>
<dbReference type="PANTHER" id="PTHR45769:SF3">
    <property type="entry name" value="ADENOSINE KINASE"/>
    <property type="match status" value="1"/>
</dbReference>
<dbReference type="GO" id="GO:0005829">
    <property type="term" value="C:cytosol"/>
    <property type="evidence" value="ECO:0007669"/>
    <property type="project" value="TreeGrafter"/>
</dbReference>
<comment type="similarity">
    <text evidence="3 11">Belongs to the carbohydrate kinase PfkB family.</text>
</comment>
<evidence type="ECO:0000256" key="5">
    <source>
        <dbReference type="ARBA" id="ARBA00022679"/>
    </source>
</evidence>
<dbReference type="PRINTS" id="PR00990">
    <property type="entry name" value="RIBOKINASE"/>
</dbReference>
<name>K3WYU1_GLOUD</name>
<evidence type="ECO:0000256" key="12">
    <source>
        <dbReference type="RuleBase" id="RU368116"/>
    </source>
</evidence>
<dbReference type="AlphaFoldDB" id="K3WYU1"/>
<protein>
    <recommendedName>
        <fullName evidence="4 12">Adenosine kinase</fullName>
        <shortName evidence="12">AK</shortName>
        <ecNumber evidence="4 12">2.7.1.20</ecNumber>
    </recommendedName>
    <alternativeName>
        <fullName evidence="12">Adenosine 5'-phosphotransferase</fullName>
    </alternativeName>
</protein>
<dbReference type="STRING" id="431595.K3WYU1"/>